<dbReference type="Proteomes" id="UP000828941">
    <property type="component" value="Chromosome 2"/>
</dbReference>
<reference evidence="1 2" key="1">
    <citation type="journal article" date="2022" name="DNA Res.">
        <title>Chromosomal-level genome assembly of the orchid tree Bauhinia variegata (Leguminosae; Cercidoideae) supports the allotetraploid origin hypothesis of Bauhinia.</title>
        <authorList>
            <person name="Zhong Y."/>
            <person name="Chen Y."/>
            <person name="Zheng D."/>
            <person name="Pang J."/>
            <person name="Liu Y."/>
            <person name="Luo S."/>
            <person name="Meng S."/>
            <person name="Qian L."/>
            <person name="Wei D."/>
            <person name="Dai S."/>
            <person name="Zhou R."/>
        </authorList>
    </citation>
    <scope>NUCLEOTIDE SEQUENCE [LARGE SCALE GENOMIC DNA]</scope>
    <source>
        <strain evidence="1">BV-YZ2020</strain>
    </source>
</reference>
<sequence length="169" mass="19749">MNIHSFLRNCCPCNGLYLLFNPEIILLLDPSMREYRLVPDNHFNHRHTHCPGFGFDTRTNDYKIIVIMDCTLPSSIVLRKYAYDTFVHGAFHWLACDDKEDYVIVAYDMADENFRIIRFGRPQLEGVIGGCHYQHVAVYEENIASLRRDEEHNQGGVHLFDIIHDALYD</sequence>
<comment type="caution">
    <text evidence="1">The sequence shown here is derived from an EMBL/GenBank/DDBJ whole genome shotgun (WGS) entry which is preliminary data.</text>
</comment>
<dbReference type="EMBL" id="CM039427">
    <property type="protein sequence ID" value="KAI4353087.1"/>
    <property type="molecule type" value="Genomic_DNA"/>
</dbReference>
<evidence type="ECO:0000313" key="2">
    <source>
        <dbReference type="Proteomes" id="UP000828941"/>
    </source>
</evidence>
<accession>A0ACB9PZ61</accession>
<protein>
    <submittedName>
        <fullName evidence="1">Uncharacterized protein</fullName>
    </submittedName>
</protein>
<name>A0ACB9PZ61_BAUVA</name>
<keyword evidence="2" id="KW-1185">Reference proteome</keyword>
<organism evidence="1 2">
    <name type="scientific">Bauhinia variegata</name>
    <name type="common">Purple orchid tree</name>
    <name type="synonym">Phanera variegata</name>
    <dbReference type="NCBI Taxonomy" id="167791"/>
    <lineage>
        <taxon>Eukaryota</taxon>
        <taxon>Viridiplantae</taxon>
        <taxon>Streptophyta</taxon>
        <taxon>Embryophyta</taxon>
        <taxon>Tracheophyta</taxon>
        <taxon>Spermatophyta</taxon>
        <taxon>Magnoliopsida</taxon>
        <taxon>eudicotyledons</taxon>
        <taxon>Gunneridae</taxon>
        <taxon>Pentapetalae</taxon>
        <taxon>rosids</taxon>
        <taxon>fabids</taxon>
        <taxon>Fabales</taxon>
        <taxon>Fabaceae</taxon>
        <taxon>Cercidoideae</taxon>
        <taxon>Cercideae</taxon>
        <taxon>Bauhiniinae</taxon>
        <taxon>Bauhinia</taxon>
    </lineage>
</organism>
<gene>
    <name evidence="1" type="ORF">L6164_002061</name>
</gene>
<proteinExistence type="predicted"/>
<evidence type="ECO:0000313" key="1">
    <source>
        <dbReference type="EMBL" id="KAI4353087.1"/>
    </source>
</evidence>